<accession>A0A813TV13</accession>
<evidence type="ECO:0000256" key="1">
    <source>
        <dbReference type="ARBA" id="ARBA00022574"/>
    </source>
</evidence>
<keyword evidence="7" id="KW-1185">Reference proteome</keyword>
<feature type="repeat" description="WD" evidence="4">
    <location>
        <begin position="222"/>
        <end position="264"/>
    </location>
</feature>
<feature type="compositionally biased region" description="Basic and acidic residues" evidence="5">
    <location>
        <begin position="71"/>
        <end position="81"/>
    </location>
</feature>
<feature type="repeat" description="WD" evidence="4">
    <location>
        <begin position="121"/>
        <end position="162"/>
    </location>
</feature>
<dbReference type="PROSITE" id="PS50082">
    <property type="entry name" value="WD_REPEATS_2"/>
    <property type="match status" value="4"/>
</dbReference>
<feature type="region of interest" description="Disordered" evidence="5">
    <location>
        <begin position="493"/>
        <end position="519"/>
    </location>
</feature>
<feature type="region of interest" description="Disordered" evidence="5">
    <location>
        <begin position="575"/>
        <end position="606"/>
    </location>
</feature>
<gene>
    <name evidence="6" type="ORF">OXX778_LOCUS7298</name>
</gene>
<protein>
    <recommendedName>
        <fullName evidence="8">WD repeat-containing protein 70</fullName>
    </recommendedName>
</protein>
<reference evidence="6" key="1">
    <citation type="submission" date="2021-02" db="EMBL/GenBank/DDBJ databases">
        <authorList>
            <person name="Nowell W R."/>
        </authorList>
    </citation>
    <scope>NUCLEOTIDE SEQUENCE</scope>
    <source>
        <strain evidence="6">Ploen Becks lab</strain>
    </source>
</reference>
<dbReference type="PANTHER" id="PTHR16017:SF0">
    <property type="entry name" value="WD REPEAT-CONTAINING PROTEIN 70"/>
    <property type="match status" value="1"/>
</dbReference>
<dbReference type="EMBL" id="CAJNOC010000923">
    <property type="protein sequence ID" value="CAF0817722.1"/>
    <property type="molecule type" value="Genomic_DNA"/>
</dbReference>
<evidence type="ECO:0000313" key="7">
    <source>
        <dbReference type="Proteomes" id="UP000663879"/>
    </source>
</evidence>
<dbReference type="PROSITE" id="PS50294">
    <property type="entry name" value="WD_REPEATS_REGION"/>
    <property type="match status" value="2"/>
</dbReference>
<dbReference type="InterPro" id="IPR015943">
    <property type="entry name" value="WD40/YVTN_repeat-like_dom_sf"/>
</dbReference>
<proteinExistence type="inferred from homology"/>
<sequence>MAYFNRDQNRNRSDDEDDDDDEDIEEAKKRSEELRKKYIEEMRSISKRTVYSSNQAEEVDSDEEEEEDEQDKAYDVDLPKLDEEEEEEEDDDEQIGPSIDFQQNETNSLNTLMPMSHEAVLTHGTKPVSALSVDTNGNRLATGGYDYEVKLYDFSGMDSSLRSYRSFQPCESHHIKCLDFNLAGDGILIVPGSSQAKIVDREGKMVMECVKGDQYIVDMAKTKGHVGMLNDGQWHPKIKHEFMTCSIDGSMRIWDINDRKGHKRIAKTKNSQGKKTETNSCAYSRDGNMIVCGCEDGSVQLWDHRKQFINPTILGRNCHNGGVTNCEFSYDGKIIATRGLDDTLKTWDMRNLKNALASAGDLYNRFPMTNSQFSPSDKLIITGTSTKPDMDSGKLVIFEREGLVKLDEIRITNSSVIRSLWHPKINQIFLSTGNGIVKVFYDMEKSQRGITLCAMKPIKRKSMGTFSVEPQILNPHALPMYKQERVRKLSSIRAKERKDPVKSHRPELPLTGSTGAGGRLASHGSTLSSYIVKNIALQKVSAVREDPREALLRHAKAAEEDPYWIAPAYKQTQPKPIFQSLTSDKDKNNEDDDFINIPWKKLKQDE</sequence>
<feature type="compositionally biased region" description="Basic and acidic residues" evidence="5">
    <location>
        <begin position="493"/>
        <end position="507"/>
    </location>
</feature>
<evidence type="ECO:0000256" key="2">
    <source>
        <dbReference type="ARBA" id="ARBA00022737"/>
    </source>
</evidence>
<dbReference type="InterPro" id="IPR001680">
    <property type="entry name" value="WD40_rpt"/>
</dbReference>
<keyword evidence="2" id="KW-0677">Repeat</keyword>
<dbReference type="SMART" id="SM00320">
    <property type="entry name" value="WD40"/>
    <property type="match status" value="4"/>
</dbReference>
<evidence type="ECO:0000256" key="3">
    <source>
        <dbReference type="ARBA" id="ARBA00038343"/>
    </source>
</evidence>
<evidence type="ECO:0008006" key="8">
    <source>
        <dbReference type="Google" id="ProtNLM"/>
    </source>
</evidence>
<organism evidence="6 7">
    <name type="scientific">Brachionus calyciflorus</name>
    <dbReference type="NCBI Taxonomy" id="104777"/>
    <lineage>
        <taxon>Eukaryota</taxon>
        <taxon>Metazoa</taxon>
        <taxon>Spiralia</taxon>
        <taxon>Gnathifera</taxon>
        <taxon>Rotifera</taxon>
        <taxon>Eurotatoria</taxon>
        <taxon>Monogononta</taxon>
        <taxon>Pseudotrocha</taxon>
        <taxon>Ploima</taxon>
        <taxon>Brachionidae</taxon>
        <taxon>Brachionus</taxon>
    </lineage>
</organism>
<feature type="compositionally biased region" description="Polar residues" evidence="5">
    <location>
        <begin position="47"/>
        <end position="56"/>
    </location>
</feature>
<dbReference type="InterPro" id="IPR051858">
    <property type="entry name" value="WD_repeat_GAD-1"/>
</dbReference>
<keyword evidence="1 4" id="KW-0853">WD repeat</keyword>
<comment type="caution">
    <text evidence="6">The sequence shown here is derived from an EMBL/GenBank/DDBJ whole genome shotgun (WGS) entry which is preliminary data.</text>
</comment>
<dbReference type="GO" id="GO:0005634">
    <property type="term" value="C:nucleus"/>
    <property type="evidence" value="ECO:0007669"/>
    <property type="project" value="TreeGrafter"/>
</dbReference>
<dbReference type="OrthoDB" id="10264376at2759"/>
<feature type="repeat" description="WD" evidence="4">
    <location>
        <begin position="316"/>
        <end position="357"/>
    </location>
</feature>
<feature type="compositionally biased region" description="Basic and acidic residues" evidence="5">
    <location>
        <begin position="26"/>
        <end position="44"/>
    </location>
</feature>
<feature type="compositionally biased region" description="Acidic residues" evidence="5">
    <location>
        <begin position="14"/>
        <end position="25"/>
    </location>
</feature>
<evidence type="ECO:0000256" key="4">
    <source>
        <dbReference type="PROSITE-ProRule" id="PRU00221"/>
    </source>
</evidence>
<dbReference type="AlphaFoldDB" id="A0A813TV13"/>
<dbReference type="InterPro" id="IPR036322">
    <property type="entry name" value="WD40_repeat_dom_sf"/>
</dbReference>
<feature type="compositionally biased region" description="Acidic residues" evidence="5">
    <location>
        <begin position="82"/>
        <end position="94"/>
    </location>
</feature>
<feature type="compositionally biased region" description="Acidic residues" evidence="5">
    <location>
        <begin position="57"/>
        <end position="70"/>
    </location>
</feature>
<evidence type="ECO:0000313" key="6">
    <source>
        <dbReference type="EMBL" id="CAF0817722.1"/>
    </source>
</evidence>
<dbReference type="GO" id="GO:0035861">
    <property type="term" value="C:site of double-strand break"/>
    <property type="evidence" value="ECO:0007669"/>
    <property type="project" value="TreeGrafter"/>
</dbReference>
<feature type="region of interest" description="Disordered" evidence="5">
    <location>
        <begin position="1"/>
        <end position="99"/>
    </location>
</feature>
<dbReference type="SUPFAM" id="SSF50978">
    <property type="entry name" value="WD40 repeat-like"/>
    <property type="match status" value="1"/>
</dbReference>
<dbReference type="Proteomes" id="UP000663879">
    <property type="component" value="Unassembled WGS sequence"/>
</dbReference>
<evidence type="ECO:0000256" key="5">
    <source>
        <dbReference type="SAM" id="MobiDB-lite"/>
    </source>
</evidence>
<dbReference type="FunFam" id="2.130.10.10:FF:001319">
    <property type="entry name" value="Gastrulation defective protein 1"/>
    <property type="match status" value="1"/>
</dbReference>
<dbReference type="Gene3D" id="2.130.10.10">
    <property type="entry name" value="YVTN repeat-like/Quinoprotein amine dehydrogenase"/>
    <property type="match status" value="2"/>
</dbReference>
<name>A0A813TV13_9BILA</name>
<feature type="repeat" description="WD" evidence="4">
    <location>
        <begin position="271"/>
        <end position="303"/>
    </location>
</feature>
<dbReference type="PANTHER" id="PTHR16017">
    <property type="entry name" value="GASTRULATION DEFECTIVE PROTEIN 1-RELATED"/>
    <property type="match status" value="1"/>
</dbReference>
<comment type="similarity">
    <text evidence="3">Belongs to the WD repeat GAD-1 family.</text>
</comment>
<dbReference type="Pfam" id="PF00400">
    <property type="entry name" value="WD40"/>
    <property type="match status" value="4"/>
</dbReference>